<evidence type="ECO:0000313" key="2">
    <source>
        <dbReference type="Proteomes" id="UP000031130"/>
    </source>
</evidence>
<sequence>MSNNKNILQHIDDLVNGIFDSTVMTALEFGHFVIKIIGVENIILDDNTKQDEAIEQAEVFYKAIKLIISNDQIRKQAFQFLKQDFQKQPLYYIGSIVGPGAVVSLIKKPTQKILYFSANKTQQAFNLSNNSLYPYYKNIQNSFTPLCSIDDKNSNLLKEFNFDSFSCNFYNNNIFNQSLKYLDNIQDEKEYINEYKIFLENLNHFNQEYNNYKLMSIQVINNLKIAYIQKLSLEDINNINIDSKPYLLKALYFCEDYVLYDKDKQALFDENTIKELEFNSSFYTIFISHKNKLNDTYLNARKELYKSIDEFKRLGFKDLEHAYQTYMSSFIINEELNSKDKTINKNENKEINKNLNQESDTKESINFKELSLNLKQENNTKENTDTIIKNTNFNNETSLKTKQSNTIIDDIKEDFKIVSYHLKNLSHFILENKDKNKKLIFFDNASSMSNLLHLYENNCDIFVKDESLIDIALLEQNYNLDFNKLKTRVFFYEKLLLGAKEDEIFSFNDEKINYYLKYDENNLYALKDLNITYDYYHCKIKNYVLAKNSLNIKLEPKKISKHYAYDDLNHQDLNLTHNNTSIINNTATSNYISLIIQDEHGKAIDNASISIKGYDHEKLIKQSVLKLKTNKEGKIRFDREKDFSNCHSFKVRLKDNKAYLAKPLQDSKRIFNNYINHKIGLILRFKNKDYFKYDGFYLYHFKGKDLIASYMARSGVAKADNLKPSNKQIAFSFYQDIKDKTTKKKAYFYYDDESIKDKFGSLPEGKYYFKINEINYNKQPDFLKDYPFSIGKTWGKYCVRLYTDKECSKSFKEIEISNPNDEKGKSKNKESMSKGDLYNNAIINNTNLKGKKIA</sequence>
<dbReference type="RefSeq" id="WP_167935811.1">
    <property type="nucleotide sequence ID" value="NZ_CP007775.1"/>
</dbReference>
<dbReference type="Proteomes" id="UP000031130">
    <property type="component" value="Chromosome"/>
</dbReference>
<protein>
    <submittedName>
        <fullName evidence="1">Uncharacterized protein</fullName>
    </submittedName>
</protein>
<reference evidence="1 2" key="1">
    <citation type="journal article" date="2014" name="Genome Biol. Evol.">
        <title>Comparative Genomics of the Campylobacter lari Group.</title>
        <authorList>
            <person name="Miller W.G."/>
            <person name="Yee E."/>
            <person name="Chapman M.H."/>
            <person name="Smith T.P."/>
            <person name="Bono J.L."/>
            <person name="Huynh S."/>
            <person name="Parker C.T."/>
            <person name="Vandamme P."/>
            <person name="Luong K."/>
            <person name="Korlach J."/>
        </authorList>
    </citation>
    <scope>NUCLEOTIDE SEQUENCE [LARGE SCALE GENOMIC DNA]</scope>
    <source>
        <strain evidence="2">RM3659</strain>
    </source>
</reference>
<evidence type="ECO:0000313" key="1">
    <source>
        <dbReference type="EMBL" id="AJD01919.1"/>
    </source>
</evidence>
<organism evidence="1 2">
    <name type="scientific">Campylobacter lari NCTC 11845</name>
    <dbReference type="NCBI Taxonomy" id="1388749"/>
    <lineage>
        <taxon>Bacteria</taxon>
        <taxon>Pseudomonadati</taxon>
        <taxon>Campylobacterota</taxon>
        <taxon>Epsilonproteobacteria</taxon>
        <taxon>Campylobacterales</taxon>
        <taxon>Campylobacteraceae</taxon>
        <taxon>Campylobacter</taxon>
    </lineage>
</organism>
<dbReference type="EMBL" id="CP007775">
    <property type="protein sequence ID" value="AJD01919.1"/>
    <property type="molecule type" value="Genomic_DNA"/>
</dbReference>
<dbReference type="AlphaFoldDB" id="A0A0A8HVH9"/>
<name>A0A0A8HVH9_CAMLA</name>
<dbReference type="KEGG" id="cln:UPTC3659_1081"/>
<dbReference type="HOGENOM" id="CLU_016802_0_0_7"/>
<accession>A0A0A8HVH9</accession>
<gene>
    <name evidence="1" type="ORF">UPTC3659_1081</name>
</gene>
<proteinExistence type="predicted"/>